<dbReference type="Proteomes" id="UP001443914">
    <property type="component" value="Unassembled WGS sequence"/>
</dbReference>
<dbReference type="FunFam" id="3.20.20.80:FF:000010">
    <property type="entry name" value="glucan endo-1,3-beta-glucosidase, basic"/>
    <property type="match status" value="1"/>
</dbReference>
<dbReference type="EMBL" id="JBDFQZ010000003">
    <property type="protein sequence ID" value="KAK9743343.1"/>
    <property type="molecule type" value="Genomic_DNA"/>
</dbReference>
<evidence type="ECO:0000256" key="5">
    <source>
        <dbReference type="RuleBase" id="RU004336"/>
    </source>
</evidence>
<keyword evidence="2 5" id="KW-0378">Hydrolase</keyword>
<reference evidence="6" key="1">
    <citation type="submission" date="2024-03" db="EMBL/GenBank/DDBJ databases">
        <title>WGS assembly of Saponaria officinalis var. Norfolk2.</title>
        <authorList>
            <person name="Jenkins J."/>
            <person name="Shu S."/>
            <person name="Grimwood J."/>
            <person name="Barry K."/>
            <person name="Goodstein D."/>
            <person name="Schmutz J."/>
            <person name="Leebens-Mack J."/>
            <person name="Osbourn A."/>
        </authorList>
    </citation>
    <scope>NUCLEOTIDE SEQUENCE [LARGE SCALE GENOMIC DNA]</scope>
    <source>
        <strain evidence="6">JIC</strain>
    </source>
</reference>
<keyword evidence="7" id="KW-1185">Reference proteome</keyword>
<evidence type="ECO:0000256" key="2">
    <source>
        <dbReference type="ARBA" id="ARBA00022801"/>
    </source>
</evidence>
<evidence type="ECO:0000313" key="7">
    <source>
        <dbReference type="Proteomes" id="UP001443914"/>
    </source>
</evidence>
<dbReference type="InterPro" id="IPR017853">
    <property type="entry name" value="GH"/>
</dbReference>
<evidence type="ECO:0000313" key="6">
    <source>
        <dbReference type="EMBL" id="KAK9743343.1"/>
    </source>
</evidence>
<dbReference type="InterPro" id="IPR000490">
    <property type="entry name" value="Glyco_hydro_17"/>
</dbReference>
<name>A0AAW1M2G2_SAPOF</name>
<dbReference type="Gene3D" id="3.20.20.80">
    <property type="entry name" value="Glycosidases"/>
    <property type="match status" value="1"/>
</dbReference>
<evidence type="ECO:0000256" key="1">
    <source>
        <dbReference type="ARBA" id="ARBA00008773"/>
    </source>
</evidence>
<evidence type="ECO:0000256" key="3">
    <source>
        <dbReference type="ARBA" id="ARBA00023295"/>
    </source>
</evidence>
<dbReference type="InterPro" id="IPR044965">
    <property type="entry name" value="Glyco_hydro_17_plant"/>
</dbReference>
<dbReference type="AlphaFoldDB" id="A0AAW1M2G2"/>
<dbReference type="PROSITE" id="PS00587">
    <property type="entry name" value="GLYCOSYL_HYDROL_F17"/>
    <property type="match status" value="1"/>
</dbReference>
<dbReference type="GO" id="GO:0004553">
    <property type="term" value="F:hydrolase activity, hydrolyzing O-glycosyl compounds"/>
    <property type="evidence" value="ECO:0007669"/>
    <property type="project" value="InterPro"/>
</dbReference>
<comment type="caution">
    <text evidence="6">The sequence shown here is derived from an EMBL/GenBank/DDBJ whole genome shotgun (WGS) entry which is preliminary data.</text>
</comment>
<comment type="similarity">
    <text evidence="1 4">Belongs to the glycosyl hydrolase 17 family.</text>
</comment>
<accession>A0AAW1M2G2</accession>
<organism evidence="6 7">
    <name type="scientific">Saponaria officinalis</name>
    <name type="common">Common soapwort</name>
    <name type="synonym">Lychnis saponaria</name>
    <dbReference type="NCBI Taxonomy" id="3572"/>
    <lineage>
        <taxon>Eukaryota</taxon>
        <taxon>Viridiplantae</taxon>
        <taxon>Streptophyta</taxon>
        <taxon>Embryophyta</taxon>
        <taxon>Tracheophyta</taxon>
        <taxon>Spermatophyta</taxon>
        <taxon>Magnoliopsida</taxon>
        <taxon>eudicotyledons</taxon>
        <taxon>Gunneridae</taxon>
        <taxon>Pentapetalae</taxon>
        <taxon>Caryophyllales</taxon>
        <taxon>Caryophyllaceae</taxon>
        <taxon>Caryophylleae</taxon>
        <taxon>Saponaria</taxon>
    </lineage>
</organism>
<gene>
    <name evidence="6" type="ORF">RND81_03G233600</name>
</gene>
<protein>
    <recommendedName>
        <fullName evidence="8">Glucan endo-1,3-beta-D-glucosidase</fullName>
    </recommendedName>
</protein>
<keyword evidence="3 5" id="KW-0326">Glycosidase</keyword>
<sequence>MAFVFQKMIFLVQFCVIVINIHLRFASAEFGVVFGMFGDNLPAPKDVVALYKSEGIPLIRLLEPRAEVLDALRASGIRVVVGVKNSDIEGIASNTNTAIEWVHTHIVPYAMDVRFVLITVGNDLIPGPDADHVGVAMNNIQSGLNTFNLTNIMISTVVSTAVLEVAPLPSAGEFTPAAKTTMKMILYWLHGTNNPLLISVDPYNAHVSDLGKVPLGFATFNSYGYVMADGQYEYDNHFEAVVDTFYVALEKSEGDTVKLMVAETGWPTAGNEPHTSIENAHKYNQGLITTVSNRGGTPRRPDTELDVFINSMYNEDQKPPGDAQYWGLHYPNGTRVYDLSFS</sequence>
<dbReference type="PANTHER" id="PTHR32227">
    <property type="entry name" value="GLUCAN ENDO-1,3-BETA-GLUCOSIDASE BG1-RELATED-RELATED"/>
    <property type="match status" value="1"/>
</dbReference>
<dbReference type="GO" id="GO:0005975">
    <property type="term" value="P:carbohydrate metabolic process"/>
    <property type="evidence" value="ECO:0007669"/>
    <property type="project" value="InterPro"/>
</dbReference>
<evidence type="ECO:0008006" key="8">
    <source>
        <dbReference type="Google" id="ProtNLM"/>
    </source>
</evidence>
<dbReference type="SUPFAM" id="SSF51445">
    <property type="entry name" value="(Trans)glycosidases"/>
    <property type="match status" value="1"/>
</dbReference>
<evidence type="ECO:0000256" key="4">
    <source>
        <dbReference type="RuleBase" id="RU004335"/>
    </source>
</evidence>
<proteinExistence type="inferred from homology"/>
<dbReference type="Pfam" id="PF00332">
    <property type="entry name" value="Glyco_hydro_17"/>
    <property type="match status" value="1"/>
</dbReference>